<dbReference type="Proteomes" id="UP000275408">
    <property type="component" value="Unassembled WGS sequence"/>
</dbReference>
<protein>
    <submittedName>
        <fullName evidence="1">Uncharacterized protein</fullName>
    </submittedName>
</protein>
<evidence type="ECO:0000313" key="2">
    <source>
        <dbReference type="Proteomes" id="UP000275408"/>
    </source>
</evidence>
<evidence type="ECO:0000313" key="1">
    <source>
        <dbReference type="EMBL" id="RMX56141.1"/>
    </source>
</evidence>
<gene>
    <name evidence="1" type="ORF">pdam_00012114</name>
</gene>
<accession>A0A3M6UR74</accession>
<reference evidence="1 2" key="1">
    <citation type="journal article" date="2018" name="Sci. Rep.">
        <title>Comparative analysis of the Pocillopora damicornis genome highlights role of immune system in coral evolution.</title>
        <authorList>
            <person name="Cunning R."/>
            <person name="Bay R.A."/>
            <person name="Gillette P."/>
            <person name="Baker A.C."/>
            <person name="Traylor-Knowles N."/>
        </authorList>
    </citation>
    <scope>NUCLEOTIDE SEQUENCE [LARGE SCALE GENOMIC DNA]</scope>
    <source>
        <strain evidence="1">RSMAS</strain>
        <tissue evidence="1">Whole animal</tissue>
    </source>
</reference>
<organism evidence="1 2">
    <name type="scientific">Pocillopora damicornis</name>
    <name type="common">Cauliflower coral</name>
    <name type="synonym">Millepora damicornis</name>
    <dbReference type="NCBI Taxonomy" id="46731"/>
    <lineage>
        <taxon>Eukaryota</taxon>
        <taxon>Metazoa</taxon>
        <taxon>Cnidaria</taxon>
        <taxon>Anthozoa</taxon>
        <taxon>Hexacorallia</taxon>
        <taxon>Scleractinia</taxon>
        <taxon>Astrocoeniina</taxon>
        <taxon>Pocilloporidae</taxon>
        <taxon>Pocillopora</taxon>
    </lineage>
</organism>
<dbReference type="AlphaFoldDB" id="A0A3M6UR74"/>
<proteinExistence type="predicted"/>
<dbReference type="EMBL" id="RCHS01000902">
    <property type="protein sequence ID" value="RMX56141.1"/>
    <property type="molecule type" value="Genomic_DNA"/>
</dbReference>
<sequence length="180" mass="21555">MYAFLKEKKYCKQSQNLTWRDVQHIIVRTARPAAVKGFKKVEWTENKQVIDIKPILKILGATLDNKPSFKDHVTTTLKKAYARMWREDFAWWRSQYQSLPMVPEVSLPGTITFMKKLDQRCVIFLHKDEKGMPFMNFKIVNAKNIWMEFKKLLKYGISMWHIYVANMAYPNHWLSHREIK</sequence>
<keyword evidence="2" id="KW-1185">Reference proteome</keyword>
<comment type="caution">
    <text evidence="1">The sequence shown here is derived from an EMBL/GenBank/DDBJ whole genome shotgun (WGS) entry which is preliminary data.</text>
</comment>
<name>A0A3M6UR74_POCDA</name>